<keyword evidence="2" id="KW-0732">Signal</keyword>
<evidence type="ECO:0000256" key="1">
    <source>
        <dbReference type="SAM" id="MobiDB-lite"/>
    </source>
</evidence>
<feature type="region of interest" description="Disordered" evidence="1">
    <location>
        <begin position="272"/>
        <end position="397"/>
    </location>
</feature>
<evidence type="ECO:0000313" key="3">
    <source>
        <dbReference type="EMBL" id="RCK78321.1"/>
    </source>
</evidence>
<name>A0A367ZLS3_9BACT</name>
<sequence>MNIRPRLVLLFLACCLLGLGVPSPSHAVSEDESLQDARLLFQSALDLKKKGKLEEAAKTYEQAIRKNRAILGEDDQGLVLELKKFYEAGLAKDPNDLKCLEGMGFLHAVCFSDFASALKYYEKVIELAPDEKIKERTRFLVDRLRVMGESAAKVQEDMATSMRDERLKEWAEMEKQEALAQQTAKQQLEAATMANLTRTKEELETRIPQLEDELKALEEELKKANRLWYTLKDDRYDRKRDRLEKDIESKKREIDDAKEKLADATKQLDAYDAAQDAKNSGKGTGKASGTPDDDQGAPPPDGQTGDGSPPAPPDAPPGGPDVPPGSPDAPPGSPDVPPGGLTIPADPGAGRPPDANPPTAGPDDPGAPPPDQPGDPDPDPVLPPLGGGSGGASDNQE</sequence>
<feature type="compositionally biased region" description="Pro residues" evidence="1">
    <location>
        <begin position="354"/>
        <end position="383"/>
    </location>
</feature>
<dbReference type="EMBL" id="QOQW01000024">
    <property type="protein sequence ID" value="RCK78321.1"/>
    <property type="molecule type" value="Genomic_DNA"/>
</dbReference>
<dbReference type="Gene3D" id="1.25.40.10">
    <property type="entry name" value="Tetratricopeptide repeat domain"/>
    <property type="match status" value="1"/>
</dbReference>
<gene>
    <name evidence="3" type="ORF">OZSIB_1563</name>
</gene>
<protein>
    <recommendedName>
        <fullName evidence="5">Tetratricopeptide repeat protein</fullName>
    </recommendedName>
</protein>
<reference evidence="3 4" key="1">
    <citation type="submission" date="2018-05" db="EMBL/GenBank/DDBJ databases">
        <title>A metagenomic window into the 2 km-deep terrestrial subsurface aquifer revealed taxonomically and functionally diverse microbial community comprising novel uncultured bacterial lineages.</title>
        <authorList>
            <person name="Kadnikov V.V."/>
            <person name="Mardanov A.V."/>
            <person name="Beletsky A.V."/>
            <person name="Banks D."/>
            <person name="Pimenov N.V."/>
            <person name="Frank Y.A."/>
            <person name="Karnachuk O.V."/>
            <person name="Ravin N.V."/>
        </authorList>
    </citation>
    <scope>NUCLEOTIDE SEQUENCE [LARGE SCALE GENOMIC DNA]</scope>
    <source>
        <strain evidence="3">BY5</strain>
    </source>
</reference>
<dbReference type="SUPFAM" id="SSF48452">
    <property type="entry name" value="TPR-like"/>
    <property type="match status" value="1"/>
</dbReference>
<feature type="signal peptide" evidence="2">
    <location>
        <begin position="1"/>
        <end position="27"/>
    </location>
</feature>
<feature type="chain" id="PRO_5016727565" description="Tetratricopeptide repeat protein" evidence="2">
    <location>
        <begin position="28"/>
        <end position="397"/>
    </location>
</feature>
<dbReference type="Proteomes" id="UP000252355">
    <property type="component" value="Unassembled WGS sequence"/>
</dbReference>
<proteinExistence type="predicted"/>
<feature type="compositionally biased region" description="Low complexity" evidence="1">
    <location>
        <begin position="338"/>
        <end position="353"/>
    </location>
</feature>
<dbReference type="AlphaFoldDB" id="A0A367ZLS3"/>
<dbReference type="InterPro" id="IPR011990">
    <property type="entry name" value="TPR-like_helical_dom_sf"/>
</dbReference>
<evidence type="ECO:0008006" key="5">
    <source>
        <dbReference type="Google" id="ProtNLM"/>
    </source>
</evidence>
<feature type="compositionally biased region" description="Pro residues" evidence="1">
    <location>
        <begin position="309"/>
        <end position="337"/>
    </location>
</feature>
<organism evidence="3 4">
    <name type="scientific">Candidatus Ozemobacter sibiricus</name>
    <dbReference type="NCBI Taxonomy" id="2268124"/>
    <lineage>
        <taxon>Bacteria</taxon>
        <taxon>Candidatus Ozemobacteria</taxon>
        <taxon>Candidatus Ozemobacterales</taxon>
        <taxon>Candidatus Ozemobacteraceae</taxon>
        <taxon>Candidatus Ozemobacter</taxon>
    </lineage>
</organism>
<accession>A0A367ZLS3</accession>
<evidence type="ECO:0000256" key="2">
    <source>
        <dbReference type="SAM" id="SignalP"/>
    </source>
</evidence>
<comment type="caution">
    <text evidence="3">The sequence shown here is derived from an EMBL/GenBank/DDBJ whole genome shotgun (WGS) entry which is preliminary data.</text>
</comment>
<evidence type="ECO:0000313" key="4">
    <source>
        <dbReference type="Proteomes" id="UP000252355"/>
    </source>
</evidence>